<accession>A0A1X9SP71</accession>
<dbReference type="Gene3D" id="3.40.50.1950">
    <property type="entry name" value="Flavin prenyltransferase-like"/>
    <property type="match status" value="1"/>
</dbReference>
<feature type="binding site" evidence="5">
    <location>
        <begin position="83"/>
        <end position="86"/>
    </location>
    <ligand>
        <name>FMN</name>
        <dbReference type="ChEBI" id="CHEBI:58210"/>
    </ligand>
</feature>
<dbReference type="RefSeq" id="WP_096019145.1">
    <property type="nucleotide sequence ID" value="NZ_CP015578.1"/>
</dbReference>
<gene>
    <name evidence="5 7" type="primary">ubiX</name>
    <name evidence="7" type="ORF">CLAN_1261</name>
</gene>
<reference evidence="8" key="1">
    <citation type="journal article" date="2017" name="Genome Biol. Evol.">
        <title>Comparative Genomic Analysis Identifies a Campylobacter Clade Deficient in Selenium Metabolism.</title>
        <authorList>
            <person name="Miller W.G."/>
            <person name="Yee E."/>
            <person name="Lopes B.S."/>
            <person name="Chapman M.H."/>
            <person name="Huynh S."/>
            <person name="Bono J.L."/>
            <person name="Parker C.T."/>
            <person name="Strachan N.J.C."/>
            <person name="Forbes K.J."/>
        </authorList>
    </citation>
    <scope>NUCLEOTIDE SEQUENCE [LARGE SCALE GENOMIC DNA]</scope>
    <source>
        <strain evidence="8">NCTC 13004</strain>
    </source>
</reference>
<name>A0A1X9SP71_9BACT</name>
<dbReference type="Pfam" id="PF02441">
    <property type="entry name" value="Flavoprotein"/>
    <property type="match status" value="1"/>
</dbReference>
<dbReference type="InterPro" id="IPR004507">
    <property type="entry name" value="UbiX-like"/>
</dbReference>
<dbReference type="GO" id="GO:0016829">
    <property type="term" value="F:lyase activity"/>
    <property type="evidence" value="ECO:0007669"/>
    <property type="project" value="UniProtKB-KW"/>
</dbReference>
<keyword evidence="2 5" id="KW-0285">Flavoprotein</keyword>
<comment type="similarity">
    <text evidence="5">Belongs to the UbiX/PAD1 family.</text>
</comment>
<dbReference type="InterPro" id="IPR003382">
    <property type="entry name" value="Flavoprotein"/>
</dbReference>
<evidence type="ECO:0000256" key="5">
    <source>
        <dbReference type="HAMAP-Rule" id="MF_01984"/>
    </source>
</evidence>
<comment type="catalytic activity">
    <reaction evidence="5">
        <text>dimethylallyl phosphate + FMNH2 = prenylated FMNH2 + phosphate</text>
        <dbReference type="Rhea" id="RHEA:37743"/>
        <dbReference type="ChEBI" id="CHEBI:43474"/>
        <dbReference type="ChEBI" id="CHEBI:57618"/>
        <dbReference type="ChEBI" id="CHEBI:87467"/>
        <dbReference type="ChEBI" id="CHEBI:88052"/>
        <dbReference type="EC" id="2.5.1.129"/>
    </reaction>
</comment>
<dbReference type="EC" id="2.5.1.129" evidence="5"/>
<dbReference type="KEGG" id="clx:CLAN_1261"/>
<sequence>MKLIVAISGASGAHLGIKLANTTLNLGIDTTLIITQNAKLSIQKEHLSVKIADGAQIYDNSDISAPPASGSAMYDAMIVAPCSINTLAKISCAISDNLLLRAASVMIKERRNLVLGVRETPLSAISLRQMADLASIGVGIAPPILGYYTNPSTIDEAENFIIAKWLDNLHIKHNLMRRWNG</sequence>
<dbReference type="SUPFAM" id="SSF52507">
    <property type="entry name" value="Homo-oligomeric flavin-containing Cys decarboxylases, HFCD"/>
    <property type="match status" value="1"/>
</dbReference>
<comment type="function">
    <text evidence="5">Flavin prenyltransferase that catalyzes the synthesis of the prenylated FMN cofactor (prenyl-FMN) for 4-hydroxy-3-polyprenylbenzoic acid decarboxylase UbiD. The prenyltransferase is metal-independent and links a dimethylallyl moiety from dimethylallyl monophosphate (DMAP) to the flavin N5 and C6 atoms of FMN.</text>
</comment>
<dbReference type="NCBIfam" id="NF004685">
    <property type="entry name" value="PRK06029.1"/>
    <property type="match status" value="1"/>
</dbReference>
<feature type="binding site" evidence="5">
    <location>
        <begin position="9"/>
        <end position="11"/>
    </location>
    <ligand>
        <name>FMN</name>
        <dbReference type="ChEBI" id="CHEBI:58210"/>
    </ligand>
</feature>
<evidence type="ECO:0000256" key="4">
    <source>
        <dbReference type="ARBA" id="ARBA00022679"/>
    </source>
</evidence>
<organism evidence="7 8">
    <name type="scientific">Campylobacter lanienae NCTC 13004</name>
    <dbReference type="NCBI Taxonomy" id="1031753"/>
    <lineage>
        <taxon>Bacteria</taxon>
        <taxon>Pseudomonadati</taxon>
        <taxon>Campylobacterota</taxon>
        <taxon>Epsilonproteobacteria</taxon>
        <taxon>Campylobacterales</taxon>
        <taxon>Campylobacteraceae</taxon>
        <taxon>Campylobacter</taxon>
    </lineage>
</organism>
<feature type="binding site" evidence="5">
    <location>
        <position position="148"/>
    </location>
    <ligand>
        <name>dimethylallyl phosphate</name>
        <dbReference type="ChEBI" id="CHEBI:88052"/>
    </ligand>
</feature>
<dbReference type="GO" id="GO:0106141">
    <property type="term" value="F:flavin prenyltransferase activity"/>
    <property type="evidence" value="ECO:0007669"/>
    <property type="project" value="UniProtKB-EC"/>
</dbReference>
<dbReference type="AlphaFoldDB" id="A0A1X9SP71"/>
<dbReference type="Proteomes" id="UP000202031">
    <property type="component" value="Chromosome"/>
</dbReference>
<evidence type="ECO:0000256" key="1">
    <source>
        <dbReference type="ARBA" id="ARBA00022602"/>
    </source>
</evidence>
<keyword evidence="1 5" id="KW-0637">Prenyltransferase</keyword>
<evidence type="ECO:0000313" key="7">
    <source>
        <dbReference type="EMBL" id="ARQ97985.1"/>
    </source>
</evidence>
<protein>
    <recommendedName>
        <fullName evidence="5">Flavin prenyltransferase UbiX</fullName>
        <ecNumber evidence="5">2.5.1.129</ecNumber>
    </recommendedName>
</protein>
<proteinExistence type="inferred from homology"/>
<feature type="binding site" evidence="5">
    <location>
        <position position="118"/>
    </location>
    <ligand>
        <name>FMN</name>
        <dbReference type="ChEBI" id="CHEBI:58210"/>
    </ligand>
</feature>
<dbReference type="HAMAP" id="MF_01984">
    <property type="entry name" value="ubiX_pad"/>
    <property type="match status" value="1"/>
</dbReference>
<comment type="caution">
    <text evidence="5">Lacks conserved residue(s) required for the propagation of feature annotation.</text>
</comment>
<evidence type="ECO:0000256" key="2">
    <source>
        <dbReference type="ARBA" id="ARBA00022630"/>
    </source>
</evidence>
<evidence type="ECO:0000313" key="8">
    <source>
        <dbReference type="Proteomes" id="UP000202031"/>
    </source>
</evidence>
<feature type="domain" description="Flavoprotein" evidence="6">
    <location>
        <begin position="1"/>
        <end position="168"/>
    </location>
</feature>
<evidence type="ECO:0000256" key="3">
    <source>
        <dbReference type="ARBA" id="ARBA00022643"/>
    </source>
</evidence>
<dbReference type="InterPro" id="IPR036551">
    <property type="entry name" value="Flavin_trans-like"/>
</dbReference>
<dbReference type="EMBL" id="CP015578">
    <property type="protein sequence ID" value="ARQ97985.1"/>
    <property type="molecule type" value="Genomic_DNA"/>
</dbReference>
<keyword evidence="7" id="KW-0456">Lyase</keyword>
<keyword evidence="4 5" id="KW-0808">Transferase</keyword>
<keyword evidence="3 5" id="KW-0288">FMN</keyword>
<dbReference type="NCBIfam" id="TIGR00421">
    <property type="entry name" value="ubiX_pad"/>
    <property type="match status" value="1"/>
</dbReference>
<reference evidence="8" key="2">
    <citation type="journal article" date="2017" name="Genome Biol. Evol.">
        <title>Comparative genomic analysis identifies a Campylobacter clade deficient in selenium metabolism.</title>
        <authorList>
            <person name="Miller W.G."/>
            <person name="Yee E."/>
            <person name="Lopes B.S."/>
            <person name="Chapman M.H."/>
            <person name="Huynh S."/>
            <person name="Bono J.L."/>
            <person name="Parker C.T."/>
            <person name="Strachan N.J.C."/>
            <person name="Forbes K.J."/>
        </authorList>
    </citation>
    <scope>NUCLEOTIDE SEQUENCE [LARGE SCALE GENOMIC DNA]</scope>
    <source>
        <strain evidence="8">NCTC 13004</strain>
    </source>
</reference>
<dbReference type="GeneID" id="46921729"/>
<feature type="binding site" evidence="5">
    <location>
        <position position="35"/>
    </location>
    <ligand>
        <name>FMN</name>
        <dbReference type="ChEBI" id="CHEBI:58210"/>
    </ligand>
</feature>
<evidence type="ECO:0000259" key="6">
    <source>
        <dbReference type="Pfam" id="PF02441"/>
    </source>
</evidence>
<feature type="binding site" evidence="5">
    <location>
        <position position="164"/>
    </location>
    <ligand>
        <name>dimethylallyl phosphate</name>
        <dbReference type="ChEBI" id="CHEBI:88052"/>
    </ligand>
</feature>